<evidence type="ECO:0000313" key="1">
    <source>
        <dbReference type="EMBL" id="JAT94076.1"/>
    </source>
</evidence>
<name>A0A1E1X4X6_9ACAR</name>
<dbReference type="InterPro" id="IPR012337">
    <property type="entry name" value="RNaseH-like_sf"/>
</dbReference>
<dbReference type="AlphaFoldDB" id="A0A1E1X4X6"/>
<dbReference type="SUPFAM" id="SSF53098">
    <property type="entry name" value="Ribonuclease H-like"/>
    <property type="match status" value="1"/>
</dbReference>
<organism evidence="1">
    <name type="scientific">Amblyomma aureolatum</name>
    <dbReference type="NCBI Taxonomy" id="187763"/>
    <lineage>
        <taxon>Eukaryota</taxon>
        <taxon>Metazoa</taxon>
        <taxon>Ecdysozoa</taxon>
        <taxon>Arthropoda</taxon>
        <taxon>Chelicerata</taxon>
        <taxon>Arachnida</taxon>
        <taxon>Acari</taxon>
        <taxon>Parasitiformes</taxon>
        <taxon>Ixodida</taxon>
        <taxon>Ixodoidea</taxon>
        <taxon>Ixodidae</taxon>
        <taxon>Amblyomminae</taxon>
        <taxon>Amblyomma</taxon>
    </lineage>
</organism>
<dbReference type="EMBL" id="GFAC01005112">
    <property type="protein sequence ID" value="JAT94076.1"/>
    <property type="molecule type" value="mRNA"/>
</dbReference>
<reference evidence="1" key="1">
    <citation type="journal article" date="2017" name="Front. Cell. Infect. Microbiol.">
        <title>The Distinct Transcriptional Response of the Midgut of Amblyomma sculptum and Amblyomma aureolatum Ticks to Rickettsia rickettsii Correlates to Their Differences in Susceptibility to Infection.</title>
        <authorList>
            <person name="Martins L.A."/>
            <person name="Galletti M.F.B.M."/>
            <person name="Ribeiro J.M."/>
            <person name="Fujita A."/>
            <person name="Costa F.B."/>
            <person name="Labruna M.B."/>
            <person name="Daffre S."/>
            <person name="Fogaca A.C."/>
        </authorList>
    </citation>
    <scope>NUCLEOTIDE SEQUENCE</scope>
</reference>
<feature type="non-terminal residue" evidence="1">
    <location>
        <position position="1"/>
    </location>
</feature>
<dbReference type="GO" id="GO:0003676">
    <property type="term" value="F:nucleic acid binding"/>
    <property type="evidence" value="ECO:0007669"/>
    <property type="project" value="InterPro"/>
</dbReference>
<protein>
    <submittedName>
        <fullName evidence="1">Putative tick transposon</fullName>
    </submittedName>
</protein>
<sequence>TKTGRSILTSLGYNPRAPSRQPCEISEEARAHIHVDPIPKNVHPEYNPERRQARAKALTEQHAQDQHARYVDAAEYTREGFAAVVVAANTGTMTTAASVRCTDATGAEEVAIALAISEADCRTVLSDSKNAVRNFAKGRVCAPAAAIIGKLQFQDRGSTIHIKWFPAHAGECASSPNHNETAHSAARALTFRAAESDRSVWWFETKDRATTYGEVTKFYRLARRTMPPPHPALSREDGVILRQLQTGSLLAPALLHVLHPEAYPWDVCTVCAEGPADQWHIMWDCARFPTEATSRTYPPKLEKAVHSYDKDTQLWAVQQARGALERHKPHDPP</sequence>
<accession>A0A1E1X4X6</accession>
<proteinExistence type="evidence at transcript level"/>
<dbReference type="Gene3D" id="3.30.420.10">
    <property type="entry name" value="Ribonuclease H-like superfamily/Ribonuclease H"/>
    <property type="match status" value="1"/>
</dbReference>
<dbReference type="InterPro" id="IPR036397">
    <property type="entry name" value="RNaseH_sf"/>
</dbReference>